<evidence type="ECO:0000256" key="2">
    <source>
        <dbReference type="SAM" id="SignalP"/>
    </source>
</evidence>
<reference evidence="3" key="1">
    <citation type="submission" date="2021-01" db="EMBL/GenBank/DDBJ databases">
        <authorList>
            <person name="Corre E."/>
            <person name="Pelletier E."/>
            <person name="Niang G."/>
            <person name="Scheremetjew M."/>
            <person name="Finn R."/>
            <person name="Kale V."/>
            <person name="Holt S."/>
            <person name="Cochrane G."/>
            <person name="Meng A."/>
            <person name="Brown T."/>
            <person name="Cohen L."/>
        </authorList>
    </citation>
    <scope>NUCLEOTIDE SEQUENCE</scope>
    <source>
        <strain evidence="3">Pop2</strain>
    </source>
</reference>
<feature type="transmembrane region" description="Helical" evidence="1">
    <location>
        <begin position="869"/>
        <end position="890"/>
    </location>
</feature>
<organism evidence="3">
    <name type="scientific">Ditylum brightwellii</name>
    <dbReference type="NCBI Taxonomy" id="49249"/>
    <lineage>
        <taxon>Eukaryota</taxon>
        <taxon>Sar</taxon>
        <taxon>Stramenopiles</taxon>
        <taxon>Ochrophyta</taxon>
        <taxon>Bacillariophyta</taxon>
        <taxon>Mediophyceae</taxon>
        <taxon>Lithodesmiophycidae</taxon>
        <taxon>Lithodesmiales</taxon>
        <taxon>Lithodesmiaceae</taxon>
        <taxon>Ditylum</taxon>
    </lineage>
</organism>
<keyword evidence="1" id="KW-0472">Membrane</keyword>
<accession>A0A7S1Z0Z1</accession>
<feature type="chain" id="PRO_5031160717" evidence="2">
    <location>
        <begin position="24"/>
        <end position="956"/>
    </location>
</feature>
<evidence type="ECO:0000313" key="3">
    <source>
        <dbReference type="EMBL" id="CAD9324882.1"/>
    </source>
</evidence>
<name>A0A7S1Z0Z1_9STRA</name>
<keyword evidence="1" id="KW-1133">Transmembrane helix</keyword>
<dbReference type="AlphaFoldDB" id="A0A7S1Z0Z1"/>
<keyword evidence="1" id="KW-0812">Transmembrane</keyword>
<feature type="signal peptide" evidence="2">
    <location>
        <begin position="1"/>
        <end position="23"/>
    </location>
</feature>
<sequence>MLLSFKCFLVFLQLINLLLTCDCLENVKDHSSLHHKKRETIKTEYLINTNNDLTTLSRNLHLKPFDGKNSGSYKNKNYPSSSPLLSTNSAATRSIVSLSRHSLIGVQSTHYHGLANGRSINQTYNDAAADFAPCGSIAPYNLRPGVCACANQDNRYCVIQVEFSAPMNETSLQVGKWYKDAWDVSKLPPNVPRQSDDFGNEHSPGMKIQANGRSCEASSRQSRFIVKELITEKRESTGRTQILSLAVNFVHRCRGDPLGQFLVGCVRINSTVDDDEFCHSNMTVIYNSNNEEWMEREDTSAEQYYLSLGREYEATFDNDKYVQVGGNIGDSIDIETPDVIISIYTSRGNPILPGRYLNFILKDTRQKNQSVMMIRAKNGYHKYECRVGIVNTLDILEIVYDETLDDVVTIAADFNYTCGNNFTVIEGKVRFHSNVTTHGSVKPFATRTNEYSPLLEHDTYVFLQSMGRDDKVAEGKWLVLAPPRHDIHVNQYQANGIQVLVGGFELQFVNIGDEPFVSNKTYDHITSDLKQMDKQPLMSVRGSHRCVDCYGYFTLHDFTFLDADNDETSLSQEQSGENNIVAQTLALDFVQYCNNEHSNEPLHGTIRIKSNIPIFYGDRDGVGDACGDAVGVTSVEINGGYIGQNQYWSFSTEDGNEITKEEYVPNGLVYIRVDDFSLQFETKAKPLQKGRYENAIRYTGGSSPDQNALSVTGKGRGCNALQGMFEIFELSFSEDEEQKDHQTLSLSADRICSFAIEFKFSCDGGHETQGRVKYNSETQFKGWVTFPYELPPTNSPTKRPVPVPIPAPIYSESSPSNSPFNTPSTNSEDNQYWVRFLKGLIIYIPFFFIVGFVVALCTSHFNDQESQKYIVPVLAIAGLLGACLGPIILYCGYSIGRRCCSRHDEQLEDTEVCGCSEDGNTCNKWRIGNQNDVSYDQLEHEEEVVKSDHLSSAVLA</sequence>
<evidence type="ECO:0000256" key="1">
    <source>
        <dbReference type="SAM" id="Phobius"/>
    </source>
</evidence>
<dbReference type="EMBL" id="HBGN01013026">
    <property type="protein sequence ID" value="CAD9324882.1"/>
    <property type="molecule type" value="Transcribed_RNA"/>
</dbReference>
<proteinExistence type="predicted"/>
<gene>
    <name evidence="3" type="ORF">DBRI1063_LOCUS8326</name>
</gene>
<feature type="transmembrane region" description="Helical" evidence="1">
    <location>
        <begin position="832"/>
        <end position="857"/>
    </location>
</feature>
<protein>
    <submittedName>
        <fullName evidence="3">Uncharacterized protein</fullName>
    </submittedName>
</protein>
<keyword evidence="2" id="KW-0732">Signal</keyword>